<reference evidence="13 14" key="1">
    <citation type="journal article" date="2012" name="J. Bacteriol.">
        <title>Draft genome sequence of Methanobacterium formicicum DSM 3637, an archaebacterium isolated from the methane producer amoeba Pelomyxa palustris.</title>
        <authorList>
            <person name="Gutierrez G."/>
        </authorList>
    </citation>
    <scope>NUCLEOTIDE SEQUENCE [LARGE SCALE GENOMIC DNA]</scope>
    <source>
        <strain evidence="14">DSM 3637 / PP1</strain>
    </source>
</reference>
<dbReference type="NCBIfam" id="TIGR00566">
    <property type="entry name" value="trpG_papA"/>
    <property type="match status" value="1"/>
</dbReference>
<dbReference type="GO" id="GO:0016740">
    <property type="term" value="F:transferase activity"/>
    <property type="evidence" value="ECO:0007669"/>
    <property type="project" value="UniProtKB-KW"/>
</dbReference>
<evidence type="ECO:0000256" key="7">
    <source>
        <dbReference type="ARBA" id="ARBA00023141"/>
    </source>
</evidence>
<evidence type="ECO:0000256" key="3">
    <source>
        <dbReference type="ARBA" id="ARBA00012266"/>
    </source>
</evidence>
<dbReference type="PATRIC" id="fig|1204725.3.peg.949"/>
<dbReference type="AlphaFoldDB" id="K2R120"/>
<evidence type="ECO:0000259" key="12">
    <source>
        <dbReference type="Pfam" id="PF00117"/>
    </source>
</evidence>
<dbReference type="GO" id="GO:0005829">
    <property type="term" value="C:cytosol"/>
    <property type="evidence" value="ECO:0007669"/>
    <property type="project" value="TreeGrafter"/>
</dbReference>
<dbReference type="PANTHER" id="PTHR43418">
    <property type="entry name" value="MULTIFUNCTIONAL TRYPTOPHAN BIOSYNTHESIS PROTEIN-RELATED"/>
    <property type="match status" value="1"/>
</dbReference>
<dbReference type="RefSeq" id="WP_004030193.1">
    <property type="nucleotide sequence ID" value="NZ_AMPO01000003.1"/>
</dbReference>
<dbReference type="PROSITE" id="PS51273">
    <property type="entry name" value="GATASE_TYPE_1"/>
    <property type="match status" value="1"/>
</dbReference>
<evidence type="ECO:0000256" key="6">
    <source>
        <dbReference type="ARBA" id="ARBA00022962"/>
    </source>
</evidence>
<dbReference type="PRINTS" id="PR00096">
    <property type="entry name" value="GATASE"/>
</dbReference>
<keyword evidence="5" id="KW-0822">Tryptophan biosynthesis</keyword>
<keyword evidence="14" id="KW-1185">Reference proteome</keyword>
<protein>
    <recommendedName>
        <fullName evidence="3">anthranilate synthase</fullName>
        <ecNumber evidence="3">4.1.3.27</ecNumber>
    </recommendedName>
    <alternativeName>
        <fullName evidence="11">Anthranilate synthase, GATase component</fullName>
    </alternativeName>
</protein>
<dbReference type="PANTHER" id="PTHR43418:SF4">
    <property type="entry name" value="MULTIFUNCTIONAL TRYPTOPHAN BIOSYNTHESIS PROTEIN"/>
    <property type="match status" value="1"/>
</dbReference>
<keyword evidence="8" id="KW-0456">Lyase</keyword>
<dbReference type="InterPro" id="IPR050472">
    <property type="entry name" value="Anth_synth/Amidotransfase"/>
</dbReference>
<comment type="subunit">
    <text evidence="2">Heterotetramer consisting of two non-identical subunits: a beta subunit (TrpG) and a large alpha subunit (TrpE).</text>
</comment>
<sequence>MILIIDNYDSFTYNLYQLVGEFEKNIQVFRNNEITVEEIKNLQPDRIIISPGPGNPENERDFGVSRDTILELGQEIPVLGVCLGHQGIFTAFGGEITRTEPVHGKKSLIHHQNTGMFQGVKSPLQAARYHSLVCKRDSTPPSMDILAETDDGMIMAIKHHDYPIFGLQFHPESIGTGDGKRIMKNFLEMEVL</sequence>
<evidence type="ECO:0000256" key="10">
    <source>
        <dbReference type="ARBA" id="ARBA00047683"/>
    </source>
</evidence>
<dbReference type="GO" id="GO:0000162">
    <property type="term" value="P:L-tryptophan biosynthetic process"/>
    <property type="evidence" value="ECO:0007669"/>
    <property type="project" value="UniProtKB-KW"/>
</dbReference>
<keyword evidence="4" id="KW-0028">Amino-acid biosynthesis</keyword>
<dbReference type="OrthoDB" id="3321at2157"/>
<dbReference type="PRINTS" id="PR00097">
    <property type="entry name" value="ANTSNTHASEII"/>
</dbReference>
<dbReference type="FunFam" id="3.40.50.880:FF:000003">
    <property type="entry name" value="Anthranilate synthase component II"/>
    <property type="match status" value="1"/>
</dbReference>
<feature type="domain" description="Glutamine amidotransferase" evidence="12">
    <location>
        <begin position="3"/>
        <end position="187"/>
    </location>
</feature>
<comment type="pathway">
    <text evidence="1">Amino-acid biosynthesis; L-tryptophan biosynthesis; L-tryptophan from chorismate: step 1/5.</text>
</comment>
<dbReference type="InterPro" id="IPR029062">
    <property type="entry name" value="Class_I_gatase-like"/>
</dbReference>
<dbReference type="Pfam" id="PF00117">
    <property type="entry name" value="GATase"/>
    <property type="match status" value="1"/>
</dbReference>
<evidence type="ECO:0000313" key="13">
    <source>
        <dbReference type="EMBL" id="EKF86233.1"/>
    </source>
</evidence>
<dbReference type="SUPFAM" id="SSF52317">
    <property type="entry name" value="Class I glutamine amidotransferase-like"/>
    <property type="match status" value="1"/>
</dbReference>
<dbReference type="EMBL" id="AMPO01000003">
    <property type="protein sequence ID" value="EKF86233.1"/>
    <property type="molecule type" value="Genomic_DNA"/>
</dbReference>
<evidence type="ECO:0000256" key="5">
    <source>
        <dbReference type="ARBA" id="ARBA00022822"/>
    </source>
</evidence>
<evidence type="ECO:0000256" key="8">
    <source>
        <dbReference type="ARBA" id="ARBA00023239"/>
    </source>
</evidence>
<proteinExistence type="predicted"/>
<dbReference type="GO" id="GO:0004049">
    <property type="term" value="F:anthranilate synthase activity"/>
    <property type="evidence" value="ECO:0007669"/>
    <property type="project" value="UniProtKB-EC"/>
</dbReference>
<gene>
    <name evidence="13" type="ORF">A994_04735</name>
</gene>
<evidence type="ECO:0000256" key="2">
    <source>
        <dbReference type="ARBA" id="ARBA00011575"/>
    </source>
</evidence>
<evidence type="ECO:0000313" key="14">
    <source>
        <dbReference type="Proteomes" id="UP000007360"/>
    </source>
</evidence>
<comment type="caution">
    <text evidence="13">The sequence shown here is derived from an EMBL/GenBank/DDBJ whole genome shotgun (WGS) entry which is preliminary data.</text>
</comment>
<evidence type="ECO:0000256" key="9">
    <source>
        <dbReference type="ARBA" id="ARBA00025634"/>
    </source>
</evidence>
<keyword evidence="7" id="KW-0057">Aromatic amino acid biosynthesis</keyword>
<organism evidence="13 14">
    <name type="scientific">Methanobacterium formicicum (strain DSM 3637 / PP1)</name>
    <dbReference type="NCBI Taxonomy" id="1204725"/>
    <lineage>
        <taxon>Archaea</taxon>
        <taxon>Methanobacteriati</taxon>
        <taxon>Methanobacteriota</taxon>
        <taxon>Methanomada group</taxon>
        <taxon>Methanobacteria</taxon>
        <taxon>Methanobacteriales</taxon>
        <taxon>Methanobacteriaceae</taxon>
        <taxon>Methanobacterium</taxon>
    </lineage>
</organism>
<dbReference type="EC" id="4.1.3.27" evidence="3"/>
<dbReference type="InterPro" id="IPR017926">
    <property type="entry name" value="GATASE"/>
</dbReference>
<dbReference type="Gene3D" id="3.40.50.880">
    <property type="match status" value="1"/>
</dbReference>
<dbReference type="InterPro" id="IPR006221">
    <property type="entry name" value="TrpG/PapA_dom"/>
</dbReference>
<evidence type="ECO:0000256" key="4">
    <source>
        <dbReference type="ARBA" id="ARBA00022605"/>
    </source>
</evidence>
<dbReference type="PRINTS" id="PR00099">
    <property type="entry name" value="CPSGATASE"/>
</dbReference>
<dbReference type="CDD" id="cd01743">
    <property type="entry name" value="GATase1_Anthranilate_Synthase"/>
    <property type="match status" value="1"/>
</dbReference>
<keyword evidence="6 13" id="KW-0315">Glutamine amidotransferase</keyword>
<comment type="catalytic activity">
    <reaction evidence="10">
        <text>chorismate + L-glutamine = anthranilate + pyruvate + L-glutamate + H(+)</text>
        <dbReference type="Rhea" id="RHEA:21732"/>
        <dbReference type="ChEBI" id="CHEBI:15361"/>
        <dbReference type="ChEBI" id="CHEBI:15378"/>
        <dbReference type="ChEBI" id="CHEBI:16567"/>
        <dbReference type="ChEBI" id="CHEBI:29748"/>
        <dbReference type="ChEBI" id="CHEBI:29985"/>
        <dbReference type="ChEBI" id="CHEBI:58359"/>
        <dbReference type="EC" id="4.1.3.27"/>
    </reaction>
</comment>
<dbReference type="Proteomes" id="UP000007360">
    <property type="component" value="Unassembled WGS sequence"/>
</dbReference>
<evidence type="ECO:0000256" key="11">
    <source>
        <dbReference type="ARBA" id="ARBA00079115"/>
    </source>
</evidence>
<name>K2R120_METFP</name>
<comment type="function">
    <text evidence="9">Part of a heterotetrameric complex that catalyzes the two-step biosynthesis of anthranilate, an intermediate in the biosynthesis of L-tryptophan. In the first step, the glutamine-binding beta subunit (TrpG) of anthranilate synthase (AS) provides the glutamine amidotransferase activity which generates ammonia as a substrate that, along with chorismate, is used in the second step, catalyzed by the large alpha subunit of AS (TrpE) to produce anthranilate. In the absence of TrpG, TrpE can synthesize anthranilate directly from chorismate and high concentrations of ammonia.</text>
</comment>
<evidence type="ECO:0000256" key="1">
    <source>
        <dbReference type="ARBA" id="ARBA00004873"/>
    </source>
</evidence>
<accession>K2R120</accession>